<evidence type="ECO:0000256" key="4">
    <source>
        <dbReference type="ARBA" id="ARBA00022475"/>
    </source>
</evidence>
<feature type="transmembrane region" description="Helical" evidence="8">
    <location>
        <begin position="242"/>
        <end position="262"/>
    </location>
</feature>
<feature type="transmembrane region" description="Helical" evidence="8">
    <location>
        <begin position="282"/>
        <end position="308"/>
    </location>
</feature>
<feature type="transmembrane region" description="Helical" evidence="8">
    <location>
        <begin position="153"/>
        <end position="176"/>
    </location>
</feature>
<evidence type="ECO:0000313" key="11">
    <source>
        <dbReference type="Proteomes" id="UP000198797"/>
    </source>
</evidence>
<comment type="subcellular location">
    <subcellularLocation>
        <location evidence="1">Cell membrane</location>
        <topology evidence="1">Multi-pass membrane protein</topology>
    </subcellularLocation>
</comment>
<evidence type="ECO:0000256" key="5">
    <source>
        <dbReference type="ARBA" id="ARBA00022692"/>
    </source>
</evidence>
<keyword evidence="4" id="KW-1003">Cell membrane</keyword>
<dbReference type="InterPro" id="IPR004638">
    <property type="entry name" value="EmrB-like"/>
</dbReference>
<evidence type="ECO:0000256" key="3">
    <source>
        <dbReference type="ARBA" id="ARBA00022448"/>
    </source>
</evidence>
<feature type="transmembrane region" description="Helical" evidence="8">
    <location>
        <begin position="420"/>
        <end position="441"/>
    </location>
</feature>
<dbReference type="NCBIfam" id="TIGR00711">
    <property type="entry name" value="efflux_EmrB"/>
    <property type="match status" value="1"/>
</dbReference>
<dbReference type="Pfam" id="PF07690">
    <property type="entry name" value="MFS_1"/>
    <property type="match status" value="1"/>
</dbReference>
<keyword evidence="7 8" id="KW-0472">Membrane</keyword>
<feature type="transmembrane region" description="Helical" evidence="8">
    <location>
        <begin position="26"/>
        <end position="47"/>
    </location>
</feature>
<dbReference type="Gene3D" id="1.20.1250.20">
    <property type="entry name" value="MFS general substrate transporter like domains"/>
    <property type="match status" value="1"/>
</dbReference>
<keyword evidence="6 8" id="KW-1133">Transmembrane helix</keyword>
<feature type="transmembrane region" description="Helical" evidence="8">
    <location>
        <begin position="120"/>
        <end position="141"/>
    </location>
</feature>
<reference evidence="11" key="1">
    <citation type="submission" date="2016-06" db="EMBL/GenBank/DDBJ databases">
        <authorList>
            <person name="Varghese N."/>
            <person name="Submissions Spin"/>
        </authorList>
    </citation>
    <scope>NUCLEOTIDE SEQUENCE [LARGE SCALE GENOMIC DNA]</scope>
    <source>
        <strain evidence="11">DSM 44100</strain>
    </source>
</reference>
<dbReference type="OrthoDB" id="9812221at2"/>
<keyword evidence="5 8" id="KW-0812">Transmembrane</keyword>
<comment type="similarity">
    <text evidence="2">Belongs to the major facilitator superfamily. EmrB family.</text>
</comment>
<dbReference type="GO" id="GO:0022857">
    <property type="term" value="F:transmembrane transporter activity"/>
    <property type="evidence" value="ECO:0007669"/>
    <property type="project" value="InterPro"/>
</dbReference>
<evidence type="ECO:0000256" key="1">
    <source>
        <dbReference type="ARBA" id="ARBA00004651"/>
    </source>
</evidence>
<protein>
    <submittedName>
        <fullName evidence="10">Drug resistance transporter, EmrB/QacA subfamily</fullName>
    </submittedName>
</protein>
<organism evidence="10 11">
    <name type="scientific">Micromonospora matsumotoense</name>
    <dbReference type="NCBI Taxonomy" id="121616"/>
    <lineage>
        <taxon>Bacteria</taxon>
        <taxon>Bacillati</taxon>
        <taxon>Actinomycetota</taxon>
        <taxon>Actinomycetes</taxon>
        <taxon>Micromonosporales</taxon>
        <taxon>Micromonosporaceae</taxon>
        <taxon>Micromonospora</taxon>
    </lineage>
</organism>
<proteinExistence type="inferred from homology"/>
<evidence type="ECO:0000256" key="8">
    <source>
        <dbReference type="SAM" id="Phobius"/>
    </source>
</evidence>
<dbReference type="InterPro" id="IPR011701">
    <property type="entry name" value="MFS"/>
</dbReference>
<dbReference type="PROSITE" id="PS50850">
    <property type="entry name" value="MFS"/>
    <property type="match status" value="1"/>
</dbReference>
<dbReference type="SUPFAM" id="SSF103473">
    <property type="entry name" value="MFS general substrate transporter"/>
    <property type="match status" value="1"/>
</dbReference>
<dbReference type="PANTHER" id="PTHR42718">
    <property type="entry name" value="MAJOR FACILITATOR SUPERFAMILY MULTIDRUG TRANSPORTER MFSC"/>
    <property type="match status" value="1"/>
</dbReference>
<dbReference type="PANTHER" id="PTHR42718:SF9">
    <property type="entry name" value="MAJOR FACILITATOR SUPERFAMILY MULTIDRUG TRANSPORTER MFSC"/>
    <property type="match status" value="1"/>
</dbReference>
<dbReference type="EMBL" id="FMCU01000013">
    <property type="protein sequence ID" value="SCF39532.1"/>
    <property type="molecule type" value="Genomic_DNA"/>
</dbReference>
<feature type="domain" description="Major facilitator superfamily (MFS) profile" evidence="9">
    <location>
        <begin position="29"/>
        <end position="476"/>
    </location>
</feature>
<evidence type="ECO:0000313" key="10">
    <source>
        <dbReference type="EMBL" id="SCF39532.1"/>
    </source>
</evidence>
<dbReference type="Proteomes" id="UP000198797">
    <property type="component" value="Unassembled WGS sequence"/>
</dbReference>
<dbReference type="GO" id="GO:0005886">
    <property type="term" value="C:plasma membrane"/>
    <property type="evidence" value="ECO:0007669"/>
    <property type="project" value="UniProtKB-SubCell"/>
</dbReference>
<feature type="transmembrane region" description="Helical" evidence="8">
    <location>
        <begin position="453"/>
        <end position="471"/>
    </location>
</feature>
<feature type="transmembrane region" description="Helical" evidence="8">
    <location>
        <begin position="95"/>
        <end position="114"/>
    </location>
</feature>
<accession>A0A1C5A2U0</accession>
<evidence type="ECO:0000256" key="2">
    <source>
        <dbReference type="ARBA" id="ARBA00008537"/>
    </source>
</evidence>
<dbReference type="InterPro" id="IPR020846">
    <property type="entry name" value="MFS_dom"/>
</dbReference>
<dbReference type="AlphaFoldDB" id="A0A1C5A2U0"/>
<name>A0A1C5A2U0_9ACTN</name>
<keyword evidence="3" id="KW-0813">Transport</keyword>
<dbReference type="STRING" id="121616.GA0070216_11341"/>
<sequence>MTAASGNAGTATATGRTPTTAVPASVWWIAVVLASGSVLTGLDTSLVNVGIEAIGRDLGASLTEAQWINSGYLLALAATLPVCGWLSRRMGAGRLWLWSLVGFTLTSASCALARGAELLIVTRVLQGLTGGLLIPAGMAILGQIAGRERMGRVIALSSVPSILAPAFGPIIGALLIDNFSWPWMFLINVPIGIVGLLLALRVVPRGEAGHAGRLDLPALLLVALGLPLLTYAVTAAMDRGGLLAPAVLVPLVAALVALALFVHRSLRADEPLMDLRLARDPVYAAAAGTIVFSGAALFSGLIVMPLYFQVGMGRGIIDTGLLLMAFSLAAAVTFPVAGRLTDVHGGGVVALIGLVVVVVGTIPMALLPADPDLVLVEALQVVRGVGLALAGSPAVSAALARVRSHQMPDASSQVNTLSRVGGAIGSALCVVVLSGALADAGSDAEVAAAFRVTFRWLTGMAAVALVLATWLTRAQRRARRVEAR</sequence>
<evidence type="ECO:0000259" key="9">
    <source>
        <dbReference type="PROSITE" id="PS50850"/>
    </source>
</evidence>
<feature type="transmembrane region" description="Helical" evidence="8">
    <location>
        <begin position="381"/>
        <end position="400"/>
    </location>
</feature>
<feature type="transmembrane region" description="Helical" evidence="8">
    <location>
        <begin position="182"/>
        <end position="204"/>
    </location>
</feature>
<feature type="transmembrane region" description="Helical" evidence="8">
    <location>
        <begin position="216"/>
        <end position="236"/>
    </location>
</feature>
<evidence type="ECO:0000256" key="6">
    <source>
        <dbReference type="ARBA" id="ARBA00022989"/>
    </source>
</evidence>
<evidence type="ECO:0000256" key="7">
    <source>
        <dbReference type="ARBA" id="ARBA00023136"/>
    </source>
</evidence>
<feature type="transmembrane region" description="Helical" evidence="8">
    <location>
        <begin position="67"/>
        <end position="86"/>
    </location>
</feature>
<dbReference type="Gene3D" id="1.20.1720.10">
    <property type="entry name" value="Multidrug resistance protein D"/>
    <property type="match status" value="1"/>
</dbReference>
<keyword evidence="11" id="KW-1185">Reference proteome</keyword>
<feature type="transmembrane region" description="Helical" evidence="8">
    <location>
        <begin position="349"/>
        <end position="369"/>
    </location>
</feature>
<gene>
    <name evidence="10" type="ORF">GA0070216_11341</name>
</gene>
<feature type="transmembrane region" description="Helical" evidence="8">
    <location>
        <begin position="320"/>
        <end position="337"/>
    </location>
</feature>
<dbReference type="InterPro" id="IPR036259">
    <property type="entry name" value="MFS_trans_sf"/>
</dbReference>